<dbReference type="InterPro" id="IPR012675">
    <property type="entry name" value="Beta-grasp_dom_sf"/>
</dbReference>
<dbReference type="InterPro" id="IPR045001">
    <property type="entry name" value="DRG"/>
</dbReference>
<dbReference type="InterPro" id="IPR012676">
    <property type="entry name" value="TGS-like"/>
</dbReference>
<dbReference type="PROSITE" id="PS51880">
    <property type="entry name" value="TGS"/>
    <property type="match status" value="1"/>
</dbReference>
<evidence type="ECO:0000259" key="1">
    <source>
        <dbReference type="PROSITE" id="PS51880"/>
    </source>
</evidence>
<feature type="domain" description="TGS" evidence="1">
    <location>
        <begin position="279"/>
        <end position="350"/>
    </location>
</feature>
<evidence type="ECO:0000313" key="3">
    <source>
        <dbReference type="Proteomes" id="UP000509448"/>
    </source>
</evidence>
<dbReference type="InterPro" id="IPR004095">
    <property type="entry name" value="TGS"/>
</dbReference>
<dbReference type="GeneID" id="55585297"/>
<evidence type="ECO:0000313" key="2">
    <source>
        <dbReference type="EMBL" id="BBE42866.1"/>
    </source>
</evidence>
<reference evidence="2 3" key="1">
    <citation type="journal article" date="2019" name="ISME J.">
        <title>Isolation and characterization of a thermophilic sulfur- and iron-reducing thaumarchaeote from a terrestrial acidic hot spring.</title>
        <authorList>
            <person name="Kato S."/>
            <person name="Itoh T."/>
            <person name="Yuki M."/>
            <person name="Nagamori M."/>
            <person name="Ohnishi M."/>
            <person name="Uematsu K."/>
            <person name="Suzuki K."/>
            <person name="Takashina T."/>
            <person name="Ohkuma M."/>
        </authorList>
    </citation>
    <scope>NUCLEOTIDE SEQUENCE [LARGE SCALE GENOMIC DNA]</scope>
    <source>
        <strain evidence="2 3">NAS-02</strain>
    </source>
</reference>
<dbReference type="EMBL" id="AP018732">
    <property type="protein sequence ID" value="BBE42866.1"/>
    <property type="molecule type" value="Genomic_DNA"/>
</dbReference>
<name>A0A4P2VE11_9ARCH</name>
<dbReference type="GO" id="GO:0005525">
    <property type="term" value="F:GTP binding"/>
    <property type="evidence" value="ECO:0007669"/>
    <property type="project" value="InterPro"/>
</dbReference>
<dbReference type="SUPFAM" id="SSF81271">
    <property type="entry name" value="TGS-like"/>
    <property type="match status" value="1"/>
</dbReference>
<dbReference type="Proteomes" id="UP000509448">
    <property type="component" value="Chromosome"/>
</dbReference>
<keyword evidence="3" id="KW-1185">Reference proteome</keyword>
<sequence length="350" mass="38898">MVTNLPDEVRAIWSRAILTKDPKVKLDLLRQVYSKMPKHKGTENLQMNLKRQIANLEVVIEEQERKAKKKGSGGVEWAVRKTEFPQLCVVGPPGTSAGAFELMTGLRPELFRLYESPLVGVYNAGDVPFQAVWSPVVGVGKLLLGRMTGLLQNTDLLLIASSNASELERTLEVLDEIGVVPRNEELEVEVRATASGGIIISGTSERLSEEEVREYLRGLRIYSAQVRLSSHSGLEDLEAALLGRRIKKFVRIGHGGSLGIEDLVTSRDSVASEILRTLGLIRVYTKPPGEEVKKPPLVIPVGSTVRDATLRVHRQLVETFRFARLWRAGTFSRVGLDYVLRDMDVIEIRA</sequence>
<organism evidence="2 3">
    <name type="scientific">Conexivisphaera calida</name>
    <dbReference type="NCBI Taxonomy" id="1874277"/>
    <lineage>
        <taxon>Archaea</taxon>
        <taxon>Nitrososphaerota</taxon>
        <taxon>Conexivisphaeria</taxon>
        <taxon>Conexivisphaerales</taxon>
        <taxon>Conexivisphaeraceae</taxon>
        <taxon>Conexivisphaera</taxon>
    </lineage>
</organism>
<proteinExistence type="predicted"/>
<accession>A0A4P2VE11</accession>
<dbReference type="AlphaFoldDB" id="A0A4P2VE11"/>
<dbReference type="RefSeq" id="WP_174449053.1">
    <property type="nucleotide sequence ID" value="NZ_AP018732.1"/>
</dbReference>
<dbReference type="Gene3D" id="3.10.20.30">
    <property type="match status" value="1"/>
</dbReference>
<dbReference type="GO" id="GO:0003924">
    <property type="term" value="F:GTPase activity"/>
    <property type="evidence" value="ECO:0007669"/>
    <property type="project" value="InterPro"/>
</dbReference>
<protein>
    <submittedName>
        <fullName evidence="2">GTP-binding protein RBG1/RBG2</fullName>
    </submittedName>
</protein>
<dbReference type="Pfam" id="PF02824">
    <property type="entry name" value="TGS"/>
    <property type="match status" value="1"/>
</dbReference>
<dbReference type="OrthoDB" id="372125at2157"/>
<dbReference type="PANTHER" id="PTHR43127">
    <property type="entry name" value="DEVELOPMENTALLY-REGULATED GTP-BINDING PROTEIN 2"/>
    <property type="match status" value="1"/>
</dbReference>
<dbReference type="KEGG" id="ccai:NAS2_1486"/>
<gene>
    <name evidence="2" type="ORF">NAS2_1486</name>
</gene>